<dbReference type="PIRSF" id="PIRSF018249">
    <property type="entry name" value="MyrA_prd"/>
    <property type="match status" value="1"/>
</dbReference>
<sequence length="291" mass="31888">METGRDGNNDYGGQDLMSGNCADPLWLCPLCRGSLARTSGSLRCPQGHCFDYAREGYVNLLPVNRKRSREPGDSREMIDARRRVHVADLYRPLVDALARLLAAECGAAPVLLDLGCGEGYYSKCVQQALAPALLYGIDIAKPAVRLAAKTFPEGHFAVASAFAVPLPDASVDAVFCVFAPRSEAELARLVKPGGCFIEVSPGEHHLWELRQLIYDTPRPHKPPEAPAQGFAPLQPVRVQFDLPLRGSLLRDLLAMTPYAHGGQREHKSQLDNLDALDTRAEFLLSVYRRTG</sequence>
<feature type="binding site" evidence="1">
    <location>
        <position position="48"/>
    </location>
    <ligand>
        <name>Zn(2+)</name>
        <dbReference type="ChEBI" id="CHEBI:29105"/>
    </ligand>
</feature>
<dbReference type="Pfam" id="PF08241">
    <property type="entry name" value="Methyltransf_11"/>
    <property type="match status" value="1"/>
</dbReference>
<dbReference type="GO" id="GO:0032259">
    <property type="term" value="P:methylation"/>
    <property type="evidence" value="ECO:0007669"/>
    <property type="project" value="UniProtKB-KW"/>
</dbReference>
<comment type="caution">
    <text evidence="5">The sequence shown here is derived from an EMBL/GenBank/DDBJ whole genome shotgun (WGS) entry which is preliminary data.</text>
</comment>
<dbReference type="GO" id="GO:0046872">
    <property type="term" value="F:metal ion binding"/>
    <property type="evidence" value="ECO:0007669"/>
    <property type="project" value="UniProtKB-KW"/>
</dbReference>
<organism evidence="5 6">
    <name type="scientific">Pseudohalioglobus sediminis</name>
    <dbReference type="NCBI Taxonomy" id="2606449"/>
    <lineage>
        <taxon>Bacteria</taxon>
        <taxon>Pseudomonadati</taxon>
        <taxon>Pseudomonadota</taxon>
        <taxon>Gammaproteobacteria</taxon>
        <taxon>Cellvibrionales</taxon>
        <taxon>Halieaceae</taxon>
        <taxon>Pseudohalioglobus</taxon>
    </lineage>
</organism>
<dbReference type="CDD" id="cd02440">
    <property type="entry name" value="AdoMet_MTases"/>
    <property type="match status" value="1"/>
</dbReference>
<dbReference type="RefSeq" id="WP_188109629.1">
    <property type="nucleotide sequence ID" value="NZ_VTUX01000003.1"/>
</dbReference>
<dbReference type="InterPro" id="IPR052939">
    <property type="entry name" value="23S_rRNA_MeTrnsfrase_RlmA"/>
</dbReference>
<protein>
    <submittedName>
        <fullName evidence="5">Methyltransferase domain-containing protein</fullName>
    </submittedName>
</protein>
<reference evidence="5 6" key="1">
    <citation type="submission" date="2019-09" db="EMBL/GenBank/DDBJ databases">
        <authorList>
            <person name="Chen X.-Y."/>
        </authorList>
    </citation>
    <scope>NUCLEOTIDE SEQUENCE [LARGE SCALE GENOMIC DNA]</scope>
    <source>
        <strain evidence="5 6">NY5</strain>
    </source>
</reference>
<keyword evidence="2" id="KW-0949">S-adenosyl-L-methionine</keyword>
<feature type="domain" description="Methyltransferase type 11" evidence="3">
    <location>
        <begin position="112"/>
        <end position="197"/>
    </location>
</feature>
<dbReference type="InterPro" id="IPR016718">
    <property type="entry name" value="rRNA_m1G-MeTrfase_A_prd"/>
</dbReference>
<dbReference type="InterPro" id="IPR013216">
    <property type="entry name" value="Methyltransf_11"/>
</dbReference>
<feature type="binding site" evidence="1">
    <location>
        <position position="28"/>
    </location>
    <ligand>
        <name>Zn(2+)</name>
        <dbReference type="ChEBI" id="CHEBI:29105"/>
    </ligand>
</feature>
<dbReference type="Gene3D" id="3.40.50.150">
    <property type="entry name" value="Vaccinia Virus protein VP39"/>
    <property type="match status" value="1"/>
</dbReference>
<keyword evidence="6" id="KW-1185">Reference proteome</keyword>
<feature type="binding site" evidence="2">
    <location>
        <position position="90"/>
    </location>
    <ligand>
        <name>S-adenosyl-L-methionine</name>
        <dbReference type="ChEBI" id="CHEBI:59789"/>
    </ligand>
</feature>
<dbReference type="Pfam" id="PF21302">
    <property type="entry name" value="Zn_ribbon_RlmA"/>
    <property type="match status" value="1"/>
</dbReference>
<feature type="binding site" evidence="2">
    <location>
        <position position="205"/>
    </location>
    <ligand>
        <name>S-adenosyl-L-methionine</name>
        <dbReference type="ChEBI" id="CHEBI:59789"/>
    </ligand>
</feature>
<gene>
    <name evidence="5" type="ORF">F0M18_07365</name>
</gene>
<keyword evidence="5" id="KW-0808">Transferase</keyword>
<proteinExistence type="predicted"/>
<keyword evidence="1" id="KW-0862">Zinc</keyword>
<dbReference type="InterPro" id="IPR048647">
    <property type="entry name" value="RlmA_N"/>
</dbReference>
<dbReference type="PANTHER" id="PTHR43460">
    <property type="entry name" value="METHYLTRANSFERASE"/>
    <property type="match status" value="1"/>
</dbReference>
<evidence type="ECO:0000313" key="6">
    <source>
        <dbReference type="Proteomes" id="UP000323708"/>
    </source>
</evidence>
<keyword evidence="1" id="KW-0479">Metal-binding</keyword>
<feature type="domain" description="23S rRNA (guanine(745)-N(1))-methyltransferase N-terminal" evidence="4">
    <location>
        <begin position="27"/>
        <end position="69"/>
    </location>
</feature>
<feature type="binding site" evidence="2">
    <location>
        <begin position="118"/>
        <end position="119"/>
    </location>
    <ligand>
        <name>S-adenosyl-L-methionine</name>
        <dbReference type="ChEBI" id="CHEBI:59789"/>
    </ligand>
</feature>
<dbReference type="Proteomes" id="UP000323708">
    <property type="component" value="Unassembled WGS sequence"/>
</dbReference>
<dbReference type="PANTHER" id="PTHR43460:SF1">
    <property type="entry name" value="METHYLTRANSFERASE TYPE 11 DOMAIN-CONTAINING PROTEIN"/>
    <property type="match status" value="1"/>
</dbReference>
<dbReference type="EMBL" id="VTUX01000003">
    <property type="protein sequence ID" value="KAA1192481.1"/>
    <property type="molecule type" value="Genomic_DNA"/>
</dbReference>
<evidence type="ECO:0000256" key="1">
    <source>
        <dbReference type="PIRSR" id="PIRSR018249-1"/>
    </source>
</evidence>
<keyword evidence="5" id="KW-0489">Methyltransferase</keyword>
<evidence type="ECO:0000259" key="4">
    <source>
        <dbReference type="Pfam" id="PF21302"/>
    </source>
</evidence>
<dbReference type="AlphaFoldDB" id="A0A5B0X2E1"/>
<dbReference type="SUPFAM" id="SSF53335">
    <property type="entry name" value="S-adenosyl-L-methionine-dependent methyltransferases"/>
    <property type="match status" value="1"/>
</dbReference>
<accession>A0A5B0X2E1</accession>
<evidence type="ECO:0000256" key="2">
    <source>
        <dbReference type="PIRSR" id="PIRSR018249-2"/>
    </source>
</evidence>
<dbReference type="GO" id="GO:0008757">
    <property type="term" value="F:S-adenosylmethionine-dependent methyltransferase activity"/>
    <property type="evidence" value="ECO:0007669"/>
    <property type="project" value="InterPro"/>
</dbReference>
<evidence type="ECO:0000313" key="5">
    <source>
        <dbReference type="EMBL" id="KAA1192481.1"/>
    </source>
</evidence>
<dbReference type="InterPro" id="IPR029063">
    <property type="entry name" value="SAM-dependent_MTases_sf"/>
</dbReference>
<feature type="binding site" evidence="1">
    <location>
        <position position="31"/>
    </location>
    <ligand>
        <name>Zn(2+)</name>
        <dbReference type="ChEBI" id="CHEBI:29105"/>
    </ligand>
</feature>
<feature type="binding site" evidence="1">
    <location>
        <position position="44"/>
    </location>
    <ligand>
        <name>Zn(2+)</name>
        <dbReference type="ChEBI" id="CHEBI:29105"/>
    </ligand>
</feature>
<evidence type="ECO:0000259" key="3">
    <source>
        <dbReference type="Pfam" id="PF08241"/>
    </source>
</evidence>
<name>A0A5B0X2E1_9GAMM</name>